<sequence>MGRHRRQSGHLQGTFRPPRIEPSQRPGQVGLCLTQPQYNQLSRPALSIPAPQPRWQPGQPRDYSFVVAGYPHAPSTTDALSPVSTRSTLSRPGVAISTSTSDTAALERARNFSPEAGGTSSPTNSVSTYHPAHLAHHASNQPLNSAVSASGYSVGADNDMEAAVAGIDPRETPGDLSQYTSSIGQQRYPSQFDPWTAHQPRQNALYVNMETVPQVLRGQDLRRLFPIRERGGGGGRTGPLNPTQRQETREVRKRGACLRCTIMKEKCDCGSPCANCSTKERRKCPKDCIPSRYDWDGCKASLFPEELTLRLRRHNIRSYFESLPIPVSTQVFQIPLDLYIGVPLYVHVREFSPLGSTSDIGYTFQTSHDSNGQRFFGRQQDWNPPIVMYIKDGELDATIKQIRQELTEIFDRVLNDPELYFNWTTEYFEDKEEDFQSKILCLMGRYYKVNLPEHADLKNALRLLWYEYLLLNQFTIPADAVATLETNLTFRGHLDIPRHLKIIPHTINRFLKFVILVMAEKAAQDLLKRLHDRMFKMAVTQKASQDSRDLVLCMLFALVIFLGRTQLALSMCPHMPGLGEHLERSPEEIQQMVKTMEERVCDYLLSFHRYALGRASSKTQATSGKLESPSERHAREFDLEHQLWHEIEDHVGEKPDTLGLGDYDMETFRS</sequence>
<dbReference type="OrthoDB" id="4226666at2759"/>
<protein>
    <recommendedName>
        <fullName evidence="5">Zn(2)-C6 fungal-type domain-containing protein</fullName>
    </recommendedName>
</protein>
<comment type="caution">
    <text evidence="6">The sequence shown here is derived from an EMBL/GenBank/DDBJ whole genome shotgun (WGS) entry which is preliminary data.</text>
</comment>
<dbReference type="InterPro" id="IPR001138">
    <property type="entry name" value="Zn2Cys6_DnaBD"/>
</dbReference>
<evidence type="ECO:0000313" key="7">
    <source>
        <dbReference type="Proteomes" id="UP000078343"/>
    </source>
</evidence>
<gene>
    <name evidence="6" type="ORF">AYL99_04331</name>
</gene>
<feature type="region of interest" description="Disordered" evidence="4">
    <location>
        <begin position="227"/>
        <end position="247"/>
    </location>
</feature>
<dbReference type="AlphaFoldDB" id="A0A178ZQL6"/>
<dbReference type="GeneID" id="30008500"/>
<feature type="domain" description="Zn(2)-C6 fungal-type" evidence="5">
    <location>
        <begin position="256"/>
        <end position="284"/>
    </location>
</feature>
<evidence type="ECO:0000256" key="3">
    <source>
        <dbReference type="ARBA" id="ARBA00023242"/>
    </source>
</evidence>
<evidence type="ECO:0000256" key="1">
    <source>
        <dbReference type="ARBA" id="ARBA00023015"/>
    </source>
</evidence>
<organism evidence="6 7">
    <name type="scientific">Fonsecaea erecta</name>
    <dbReference type="NCBI Taxonomy" id="1367422"/>
    <lineage>
        <taxon>Eukaryota</taxon>
        <taxon>Fungi</taxon>
        <taxon>Dikarya</taxon>
        <taxon>Ascomycota</taxon>
        <taxon>Pezizomycotina</taxon>
        <taxon>Eurotiomycetes</taxon>
        <taxon>Chaetothyriomycetidae</taxon>
        <taxon>Chaetothyriales</taxon>
        <taxon>Herpotrichiellaceae</taxon>
        <taxon>Fonsecaea</taxon>
    </lineage>
</organism>
<feature type="region of interest" description="Disordered" evidence="4">
    <location>
        <begin position="1"/>
        <end position="30"/>
    </location>
</feature>
<name>A0A178ZQL6_9EURO</name>
<dbReference type="InterPro" id="IPR052973">
    <property type="entry name" value="Fungal_sec-metab_reg_TF"/>
</dbReference>
<proteinExistence type="predicted"/>
<evidence type="ECO:0000256" key="4">
    <source>
        <dbReference type="SAM" id="MobiDB-lite"/>
    </source>
</evidence>
<dbReference type="CDD" id="cd00067">
    <property type="entry name" value="GAL4"/>
    <property type="match status" value="1"/>
</dbReference>
<keyword evidence="2" id="KW-0804">Transcription</keyword>
<dbReference type="GO" id="GO:0008270">
    <property type="term" value="F:zinc ion binding"/>
    <property type="evidence" value="ECO:0007669"/>
    <property type="project" value="InterPro"/>
</dbReference>
<dbReference type="EMBL" id="LVYI01000003">
    <property type="protein sequence ID" value="OAP62128.1"/>
    <property type="molecule type" value="Genomic_DNA"/>
</dbReference>
<keyword evidence="3" id="KW-0539">Nucleus</keyword>
<dbReference type="GO" id="GO:0000981">
    <property type="term" value="F:DNA-binding transcription factor activity, RNA polymerase II-specific"/>
    <property type="evidence" value="ECO:0007669"/>
    <property type="project" value="InterPro"/>
</dbReference>
<dbReference type="PANTHER" id="PTHR35392:SF5">
    <property type="entry name" value="ZN(2)-C6 FUNGAL-TYPE DOMAIN-CONTAINING PROTEIN"/>
    <property type="match status" value="1"/>
</dbReference>
<evidence type="ECO:0000259" key="5">
    <source>
        <dbReference type="PROSITE" id="PS00463"/>
    </source>
</evidence>
<evidence type="ECO:0000313" key="6">
    <source>
        <dbReference type="EMBL" id="OAP62128.1"/>
    </source>
</evidence>
<keyword evidence="7" id="KW-1185">Reference proteome</keyword>
<keyword evidence="1" id="KW-0805">Transcription regulation</keyword>
<accession>A0A178ZQL6</accession>
<dbReference type="PROSITE" id="PS00463">
    <property type="entry name" value="ZN2_CY6_FUNGAL_1"/>
    <property type="match status" value="1"/>
</dbReference>
<dbReference type="Proteomes" id="UP000078343">
    <property type="component" value="Unassembled WGS sequence"/>
</dbReference>
<dbReference type="STRING" id="1367422.A0A178ZQL6"/>
<dbReference type="RefSeq" id="XP_018695495.1">
    <property type="nucleotide sequence ID" value="XM_018835845.1"/>
</dbReference>
<reference evidence="6 7" key="1">
    <citation type="submission" date="2016-04" db="EMBL/GenBank/DDBJ databases">
        <title>Draft genome of Fonsecaea erecta CBS 125763.</title>
        <authorList>
            <person name="Weiss V.A."/>
            <person name="Vicente V.A."/>
            <person name="Raittz R.T."/>
            <person name="Moreno L.F."/>
            <person name="De Souza E.M."/>
            <person name="Pedrosa F.O."/>
            <person name="Steffens M.B."/>
            <person name="Faoro H."/>
            <person name="Tadra-Sfeir M.Z."/>
            <person name="Najafzadeh M.J."/>
            <person name="Felipe M.S."/>
            <person name="Teixeira M."/>
            <person name="Sun J."/>
            <person name="Xi L."/>
            <person name="Gomes R."/>
            <person name="De Azevedo C.M."/>
            <person name="Salgado C.G."/>
            <person name="Da Silva M.B."/>
            <person name="Nascimento M.F."/>
            <person name="Queiroz-Telles F."/>
            <person name="Attili D.S."/>
            <person name="Gorbushina A."/>
        </authorList>
    </citation>
    <scope>NUCLEOTIDE SEQUENCE [LARGE SCALE GENOMIC DNA]</scope>
    <source>
        <strain evidence="6 7">CBS 125763</strain>
    </source>
</reference>
<evidence type="ECO:0000256" key="2">
    <source>
        <dbReference type="ARBA" id="ARBA00023163"/>
    </source>
</evidence>
<dbReference type="PANTHER" id="PTHR35392">
    <property type="entry name" value="ZN(II)2CYS6 TRANSCRIPTION FACTOR (EUROFUNG)-RELATED-RELATED"/>
    <property type="match status" value="1"/>
</dbReference>